<feature type="signal peptide" evidence="1">
    <location>
        <begin position="1"/>
        <end position="21"/>
    </location>
</feature>
<evidence type="ECO:0000256" key="1">
    <source>
        <dbReference type="SAM" id="SignalP"/>
    </source>
</evidence>
<dbReference type="RefSeq" id="WP_077402184.1">
    <property type="nucleotide sequence ID" value="NZ_CP019650.1"/>
</dbReference>
<keyword evidence="1" id="KW-0732">Signal</keyword>
<evidence type="ECO:0000313" key="2">
    <source>
        <dbReference type="EMBL" id="AQQ67249.1"/>
    </source>
</evidence>
<dbReference type="KEGG" id="maga:Mag101_06065"/>
<dbReference type="OrthoDB" id="9804204at2"/>
<evidence type="ECO:0000313" key="3">
    <source>
        <dbReference type="Proteomes" id="UP000188219"/>
    </source>
</evidence>
<dbReference type="STRING" id="260552.Mag101_06065"/>
<protein>
    <recommendedName>
        <fullName evidence="4">YkuD domain-containing protein</fullName>
    </recommendedName>
</protein>
<organism evidence="2 3">
    <name type="scientific">Microbulbifer agarilyticus</name>
    <dbReference type="NCBI Taxonomy" id="260552"/>
    <lineage>
        <taxon>Bacteria</taxon>
        <taxon>Pseudomonadati</taxon>
        <taxon>Pseudomonadota</taxon>
        <taxon>Gammaproteobacteria</taxon>
        <taxon>Cellvibrionales</taxon>
        <taxon>Microbulbiferaceae</taxon>
        <taxon>Microbulbifer</taxon>
    </lineage>
</organism>
<proteinExistence type="predicted"/>
<evidence type="ECO:0008006" key="4">
    <source>
        <dbReference type="Google" id="ProtNLM"/>
    </source>
</evidence>
<accession>A0A1Q2M3L8</accession>
<feature type="chain" id="PRO_5012817661" description="YkuD domain-containing protein" evidence="1">
    <location>
        <begin position="22"/>
        <end position="248"/>
    </location>
</feature>
<dbReference type="PANTHER" id="PTHR38589:SF1">
    <property type="entry name" value="BLR0621 PROTEIN"/>
    <property type="match status" value="1"/>
</dbReference>
<keyword evidence="3" id="KW-1185">Reference proteome</keyword>
<dbReference type="EMBL" id="CP019650">
    <property type="protein sequence ID" value="AQQ67249.1"/>
    <property type="molecule type" value="Genomic_DNA"/>
</dbReference>
<dbReference type="Proteomes" id="UP000188219">
    <property type="component" value="Chromosome"/>
</dbReference>
<dbReference type="PANTHER" id="PTHR38589">
    <property type="entry name" value="BLR0621 PROTEIN"/>
    <property type="match status" value="1"/>
</dbReference>
<sequence length="248" mass="26737">MFGKQYFLFLCAALWAFTASAQVPQSSQQLLIALTDDWGATTGELRAFSRGEKGWISEFSPIPVNLGRTGLAWGIGLHPQSVIGEGAPQKREGDGKAPAGIFLLGDAFGYPETLRTGLDYQPMSSSHYCIDVPTSALYNQTVDAAVVGEEKVKGSSEGMRRDIHYGDQQYKKGVFVAHNPANVPGAGSCIFVHLWKGPGSPTAGCTAMAESQMDSVLAWLKSEDLPVYVALPKAQYLALQRQWGLPPL</sequence>
<dbReference type="AlphaFoldDB" id="A0A1Q2M3L8"/>
<gene>
    <name evidence="2" type="ORF">Mag101_06065</name>
</gene>
<name>A0A1Q2M3L8_9GAMM</name>
<reference evidence="2" key="1">
    <citation type="submission" date="2017-02" db="EMBL/GenBank/DDBJ databases">
        <title>Genome of Microbulbifer agarilyticus GP101.</title>
        <authorList>
            <person name="Jung J."/>
            <person name="Bae S.S."/>
            <person name="Baek K."/>
        </authorList>
    </citation>
    <scope>NUCLEOTIDE SEQUENCE [LARGE SCALE GENOMIC DNA]</scope>
    <source>
        <strain evidence="2">GP101</strain>
    </source>
</reference>